<organism evidence="1 2">
    <name type="scientific">Ruminiclostridium hungatei</name>
    <name type="common">Clostridium hungatei</name>
    <dbReference type="NCBI Taxonomy" id="48256"/>
    <lineage>
        <taxon>Bacteria</taxon>
        <taxon>Bacillati</taxon>
        <taxon>Bacillota</taxon>
        <taxon>Clostridia</taxon>
        <taxon>Eubacteriales</taxon>
        <taxon>Oscillospiraceae</taxon>
        <taxon>Ruminiclostridium</taxon>
    </lineage>
</organism>
<comment type="caution">
    <text evidence="1">The sequence shown here is derived from an EMBL/GenBank/DDBJ whole genome shotgun (WGS) entry which is preliminary data.</text>
</comment>
<dbReference type="STRING" id="48256.CLHUN_16920"/>
<dbReference type="AlphaFoldDB" id="A0A1V4SKS8"/>
<gene>
    <name evidence="1" type="ORF">CLHUN_16920</name>
</gene>
<sequence length="53" mass="6043">MQARIKCVPVFFCPDKQEGGLLEITNLHVIYAYVKSLHIIHKLFTNTVNGDNI</sequence>
<proteinExistence type="predicted"/>
<accession>A0A1V4SKS8</accession>
<dbReference type="Proteomes" id="UP000191554">
    <property type="component" value="Unassembled WGS sequence"/>
</dbReference>
<protein>
    <submittedName>
        <fullName evidence="1">Uncharacterized protein</fullName>
    </submittedName>
</protein>
<name>A0A1V4SKS8_RUMHU</name>
<dbReference type="EMBL" id="MZGX01000009">
    <property type="protein sequence ID" value="OPX44393.1"/>
    <property type="molecule type" value="Genomic_DNA"/>
</dbReference>
<reference evidence="1 2" key="1">
    <citation type="submission" date="2017-03" db="EMBL/GenBank/DDBJ databases">
        <title>Genome sequence of Clostridium hungatei DSM 14427.</title>
        <authorList>
            <person name="Poehlein A."/>
            <person name="Daniel R."/>
        </authorList>
    </citation>
    <scope>NUCLEOTIDE SEQUENCE [LARGE SCALE GENOMIC DNA]</scope>
    <source>
        <strain evidence="1 2">DSM 14427</strain>
    </source>
</reference>
<evidence type="ECO:0000313" key="1">
    <source>
        <dbReference type="EMBL" id="OPX44393.1"/>
    </source>
</evidence>
<keyword evidence="2" id="KW-1185">Reference proteome</keyword>
<evidence type="ECO:0000313" key="2">
    <source>
        <dbReference type="Proteomes" id="UP000191554"/>
    </source>
</evidence>